<gene>
    <name evidence="1" type="ORF">RHGRI_034170</name>
</gene>
<proteinExistence type="predicted"/>
<dbReference type="GO" id="GO:0005634">
    <property type="term" value="C:nucleus"/>
    <property type="evidence" value="ECO:0007669"/>
    <property type="project" value="TreeGrafter"/>
</dbReference>
<organism evidence="1 2">
    <name type="scientific">Rhododendron griersonianum</name>
    <dbReference type="NCBI Taxonomy" id="479676"/>
    <lineage>
        <taxon>Eukaryota</taxon>
        <taxon>Viridiplantae</taxon>
        <taxon>Streptophyta</taxon>
        <taxon>Embryophyta</taxon>
        <taxon>Tracheophyta</taxon>
        <taxon>Spermatophyta</taxon>
        <taxon>Magnoliopsida</taxon>
        <taxon>eudicotyledons</taxon>
        <taxon>Gunneridae</taxon>
        <taxon>Pentapetalae</taxon>
        <taxon>asterids</taxon>
        <taxon>Ericales</taxon>
        <taxon>Ericaceae</taxon>
        <taxon>Ericoideae</taxon>
        <taxon>Rhodoreae</taxon>
        <taxon>Rhododendron</taxon>
    </lineage>
</organism>
<comment type="caution">
    <text evidence="1">The sequence shown here is derived from an EMBL/GenBank/DDBJ whole genome shotgun (WGS) entry which is preliminary data.</text>
</comment>
<reference evidence="1" key="1">
    <citation type="submission" date="2020-08" db="EMBL/GenBank/DDBJ databases">
        <title>Plant Genome Project.</title>
        <authorList>
            <person name="Zhang R.-G."/>
        </authorList>
    </citation>
    <scope>NUCLEOTIDE SEQUENCE</scope>
    <source>
        <strain evidence="1">WSP0</strain>
        <tissue evidence="1">Leaf</tissue>
    </source>
</reference>
<dbReference type="InterPro" id="IPR029063">
    <property type="entry name" value="SAM-dependent_MTases_sf"/>
</dbReference>
<evidence type="ECO:0000313" key="1">
    <source>
        <dbReference type="EMBL" id="KAG5521850.1"/>
    </source>
</evidence>
<sequence length="160" mass="17420">MTAPREKTVDIALHSEYKSSKVISDFSFTSASFSALFELASLIEDASLSAFELSGATNANKITFPRDKWIWFKKLKLISSSDFYCDMAYSVLYFSFTTLNATNDSDSSSISDASSNSALEDTDVDEKSEMTLLDLYSGCKAMSIGLFLGAVVSGVKLVTV</sequence>
<dbReference type="EMBL" id="JACTNZ010000012">
    <property type="protein sequence ID" value="KAG5521850.1"/>
    <property type="molecule type" value="Genomic_DNA"/>
</dbReference>
<dbReference type="GO" id="GO:0003886">
    <property type="term" value="F:DNA (cytosine-5-)-methyltransferase activity"/>
    <property type="evidence" value="ECO:0007669"/>
    <property type="project" value="TreeGrafter"/>
</dbReference>
<protein>
    <submittedName>
        <fullName evidence="1">Uncharacterized protein</fullName>
    </submittedName>
</protein>
<accession>A0AAV6I5B0</accession>
<dbReference type="AlphaFoldDB" id="A0AAV6I5B0"/>
<dbReference type="PANTHER" id="PTHR10629">
    <property type="entry name" value="CYTOSINE-SPECIFIC METHYLTRANSFERASE"/>
    <property type="match status" value="1"/>
</dbReference>
<evidence type="ECO:0000313" key="2">
    <source>
        <dbReference type="Proteomes" id="UP000823749"/>
    </source>
</evidence>
<dbReference type="GO" id="GO:0044027">
    <property type="term" value="P:negative regulation of gene expression via chromosomal CpG island methylation"/>
    <property type="evidence" value="ECO:0007669"/>
    <property type="project" value="TreeGrafter"/>
</dbReference>
<dbReference type="Gene3D" id="3.40.50.150">
    <property type="entry name" value="Vaccinia Virus protein VP39"/>
    <property type="match status" value="1"/>
</dbReference>
<keyword evidence="2" id="KW-1185">Reference proteome</keyword>
<name>A0AAV6I5B0_9ERIC</name>
<dbReference type="Proteomes" id="UP000823749">
    <property type="component" value="Chromosome 12"/>
</dbReference>
<dbReference type="PANTHER" id="PTHR10629:SF50">
    <property type="entry name" value="DNA (CYTOSINE-5)-METHYLTRANSFERASE CMT3"/>
    <property type="match status" value="1"/>
</dbReference>
<dbReference type="InterPro" id="IPR050390">
    <property type="entry name" value="C5-Methyltransferase"/>
</dbReference>
<dbReference type="GO" id="GO:0003677">
    <property type="term" value="F:DNA binding"/>
    <property type="evidence" value="ECO:0007669"/>
    <property type="project" value="TreeGrafter"/>
</dbReference>